<comment type="similarity">
    <text evidence="4">Belongs to the protein N5-glutamine methyltransferase family. PrmC subfamily.</text>
</comment>
<evidence type="ECO:0000256" key="3">
    <source>
        <dbReference type="ARBA" id="ARBA00022691"/>
    </source>
</evidence>
<feature type="binding site" evidence="4">
    <location>
        <begin position="189"/>
        <end position="192"/>
    </location>
    <ligand>
        <name>substrate</name>
    </ligand>
</feature>
<dbReference type="InterPro" id="IPR004556">
    <property type="entry name" value="HemK-like"/>
</dbReference>
<dbReference type="InterPro" id="IPR040758">
    <property type="entry name" value="PrmC_N"/>
</dbReference>
<dbReference type="Gene3D" id="3.40.50.150">
    <property type="entry name" value="Vaccinia Virus protein VP39"/>
    <property type="match status" value="1"/>
</dbReference>
<dbReference type="InterPro" id="IPR025714">
    <property type="entry name" value="Methyltranfer_dom"/>
</dbReference>
<feature type="binding site" evidence="4">
    <location>
        <position position="189"/>
    </location>
    <ligand>
        <name>S-adenosyl-L-methionine</name>
        <dbReference type="ChEBI" id="CHEBI:59789"/>
    </ligand>
</feature>
<keyword evidence="2 4" id="KW-0808">Transferase</keyword>
<sequence>MTLLKAKIIQKQLLDSLIPLVGDEEAKGYTRLIMEKIWALQSRNWLLNPELSYTDAHKQQLEEIITRVARHEPIQYILEEAWFYGRSFRVNPSVLIPRPETEELVHWIASDFPKKAIQVLDIGTGSGCIPITLGLENPSFHCYGLDISEEALKVARSNAEKLGAKVEFFQIDILQQEIPLPKVDVVVSNPPYIRPSEQAHMQANVLAHEPHLALFIEENDPLLFYRTIAHKAKKCLVSNGLLYFEINEAFGAETVALLQTEGYTEIELRKDMQGKDRMVRGLWKG</sequence>
<dbReference type="InterPro" id="IPR050320">
    <property type="entry name" value="N5-glutamine_MTase"/>
</dbReference>
<proteinExistence type="inferred from homology"/>
<protein>
    <recommendedName>
        <fullName evidence="4">Release factor glutamine methyltransferase</fullName>
        <shortName evidence="4">RF MTase</shortName>
        <ecNumber evidence="4">2.1.1.297</ecNumber>
    </recommendedName>
    <alternativeName>
        <fullName evidence="4">N5-glutamine methyltransferase PrmC</fullName>
    </alternativeName>
    <alternativeName>
        <fullName evidence="4">Protein-(glutamine-N5) MTase PrmC</fullName>
    </alternativeName>
    <alternativeName>
        <fullName evidence="4">Protein-glutamine N-methyltransferase PrmC</fullName>
    </alternativeName>
</protein>
<dbReference type="PROSITE" id="PS00092">
    <property type="entry name" value="N6_MTASE"/>
    <property type="match status" value="1"/>
</dbReference>
<evidence type="ECO:0000313" key="7">
    <source>
        <dbReference type="EMBL" id="MDN4166678.1"/>
    </source>
</evidence>
<keyword evidence="1 4" id="KW-0489">Methyltransferase</keyword>
<dbReference type="GO" id="GO:0102559">
    <property type="term" value="F:peptide chain release factor N(5)-glutamine methyltransferase activity"/>
    <property type="evidence" value="ECO:0007669"/>
    <property type="project" value="UniProtKB-EC"/>
</dbReference>
<evidence type="ECO:0000256" key="4">
    <source>
        <dbReference type="HAMAP-Rule" id="MF_02126"/>
    </source>
</evidence>
<comment type="catalytic activity">
    <reaction evidence="4">
        <text>L-glutaminyl-[peptide chain release factor] + S-adenosyl-L-methionine = N(5)-methyl-L-glutaminyl-[peptide chain release factor] + S-adenosyl-L-homocysteine + H(+)</text>
        <dbReference type="Rhea" id="RHEA:42896"/>
        <dbReference type="Rhea" id="RHEA-COMP:10271"/>
        <dbReference type="Rhea" id="RHEA-COMP:10272"/>
        <dbReference type="ChEBI" id="CHEBI:15378"/>
        <dbReference type="ChEBI" id="CHEBI:30011"/>
        <dbReference type="ChEBI" id="CHEBI:57856"/>
        <dbReference type="ChEBI" id="CHEBI:59789"/>
        <dbReference type="ChEBI" id="CHEBI:61891"/>
        <dbReference type="EC" id="2.1.1.297"/>
    </reaction>
</comment>
<reference evidence="7" key="1">
    <citation type="submission" date="2023-06" db="EMBL/GenBank/DDBJ databases">
        <title>Cytophagales bacterium Strain LB-30, isolated from soil.</title>
        <authorList>
            <person name="Liu B."/>
        </authorList>
    </citation>
    <scope>NUCLEOTIDE SEQUENCE</scope>
    <source>
        <strain evidence="7">LB-30</strain>
    </source>
</reference>
<feature type="binding site" evidence="4">
    <location>
        <begin position="123"/>
        <end position="127"/>
    </location>
    <ligand>
        <name>S-adenosyl-L-methionine</name>
        <dbReference type="ChEBI" id="CHEBI:59789"/>
    </ligand>
</feature>
<dbReference type="PANTHER" id="PTHR18895">
    <property type="entry name" value="HEMK METHYLTRANSFERASE"/>
    <property type="match status" value="1"/>
</dbReference>
<evidence type="ECO:0000259" key="6">
    <source>
        <dbReference type="Pfam" id="PF17827"/>
    </source>
</evidence>
<dbReference type="EMBL" id="JAUHJS010000008">
    <property type="protein sequence ID" value="MDN4166678.1"/>
    <property type="molecule type" value="Genomic_DNA"/>
</dbReference>
<feature type="domain" description="Methyltransferase" evidence="5">
    <location>
        <begin position="114"/>
        <end position="242"/>
    </location>
</feature>
<evidence type="ECO:0000256" key="1">
    <source>
        <dbReference type="ARBA" id="ARBA00022603"/>
    </source>
</evidence>
<dbReference type="InterPro" id="IPR019874">
    <property type="entry name" value="RF_methyltr_PrmC"/>
</dbReference>
<keyword evidence="8" id="KW-1185">Reference proteome</keyword>
<keyword evidence="3 4" id="KW-0949">S-adenosyl-L-methionine</keyword>
<dbReference type="InterPro" id="IPR029063">
    <property type="entry name" value="SAM-dependent_MTases_sf"/>
</dbReference>
<dbReference type="EC" id="2.1.1.297" evidence="4"/>
<dbReference type="InterPro" id="IPR002052">
    <property type="entry name" value="DNA_methylase_N6_adenine_CS"/>
</dbReference>
<evidence type="ECO:0000313" key="8">
    <source>
        <dbReference type="Proteomes" id="UP001168552"/>
    </source>
</evidence>
<dbReference type="HAMAP" id="MF_02126">
    <property type="entry name" value="RF_methyltr_PrmC"/>
    <property type="match status" value="1"/>
</dbReference>
<dbReference type="NCBIfam" id="TIGR03534">
    <property type="entry name" value="RF_mod_PrmC"/>
    <property type="match status" value="1"/>
</dbReference>
<dbReference type="SUPFAM" id="SSF53335">
    <property type="entry name" value="S-adenosyl-L-methionine-dependent methyltransferases"/>
    <property type="match status" value="1"/>
</dbReference>
<comment type="caution">
    <text evidence="4">Lacks conserved residue(s) required for the propagation of feature annotation.</text>
</comment>
<dbReference type="Pfam" id="PF17827">
    <property type="entry name" value="PrmC_N"/>
    <property type="match status" value="1"/>
</dbReference>
<comment type="function">
    <text evidence="4">Methylates the class 1 translation termination release factors RF1/PrfA and RF2/PrfB on the glutamine residue of the universally conserved GGQ motif.</text>
</comment>
<organism evidence="7 8">
    <name type="scientific">Shiella aurantiaca</name>
    <dbReference type="NCBI Taxonomy" id="3058365"/>
    <lineage>
        <taxon>Bacteria</taxon>
        <taxon>Pseudomonadati</taxon>
        <taxon>Bacteroidota</taxon>
        <taxon>Cytophagia</taxon>
        <taxon>Cytophagales</taxon>
        <taxon>Shiellaceae</taxon>
        <taxon>Shiella</taxon>
    </lineage>
</organism>
<accession>A0ABT8F865</accession>
<feature type="binding site" evidence="4">
    <location>
        <position position="146"/>
    </location>
    <ligand>
        <name>S-adenosyl-L-methionine</name>
        <dbReference type="ChEBI" id="CHEBI:59789"/>
    </ligand>
</feature>
<evidence type="ECO:0000259" key="5">
    <source>
        <dbReference type="Pfam" id="PF13847"/>
    </source>
</evidence>
<dbReference type="Pfam" id="PF13847">
    <property type="entry name" value="Methyltransf_31"/>
    <property type="match status" value="1"/>
</dbReference>
<dbReference type="RefSeq" id="WP_320005216.1">
    <property type="nucleotide sequence ID" value="NZ_JAUHJS010000008.1"/>
</dbReference>
<dbReference type="GO" id="GO:0032259">
    <property type="term" value="P:methylation"/>
    <property type="evidence" value="ECO:0007669"/>
    <property type="project" value="UniProtKB-KW"/>
</dbReference>
<dbReference type="NCBIfam" id="TIGR00536">
    <property type="entry name" value="hemK_fam"/>
    <property type="match status" value="1"/>
</dbReference>
<gene>
    <name evidence="4 7" type="primary">prmC</name>
    <name evidence="7" type="ORF">QWY31_14300</name>
</gene>
<feature type="domain" description="Release factor glutamine methyltransferase N-terminal" evidence="6">
    <location>
        <begin position="23"/>
        <end position="78"/>
    </location>
</feature>
<dbReference type="Proteomes" id="UP001168552">
    <property type="component" value="Unassembled WGS sequence"/>
</dbReference>
<dbReference type="PANTHER" id="PTHR18895:SF74">
    <property type="entry name" value="MTRF1L RELEASE FACTOR GLUTAMINE METHYLTRANSFERASE"/>
    <property type="match status" value="1"/>
</dbReference>
<dbReference type="CDD" id="cd02440">
    <property type="entry name" value="AdoMet_MTases"/>
    <property type="match status" value="1"/>
</dbReference>
<evidence type="ECO:0000256" key="2">
    <source>
        <dbReference type="ARBA" id="ARBA00022679"/>
    </source>
</evidence>
<comment type="caution">
    <text evidence="7">The sequence shown here is derived from an EMBL/GenBank/DDBJ whole genome shotgun (WGS) entry which is preliminary data.</text>
</comment>
<dbReference type="Gene3D" id="1.10.8.10">
    <property type="entry name" value="DNA helicase RuvA subunit, C-terminal domain"/>
    <property type="match status" value="1"/>
</dbReference>
<name>A0ABT8F865_9BACT</name>